<sequence length="1117" mass="123709">MEDRPAQIIPLACRFIPYDQWLITHIDTCWKISQLKAWFIAKCIASTPSSSSAPVPSYLTGEVPSKPSSKPPKRPASPIVFAPEPPVRRSISPIRFAPLDSVSVAGTGTSTSFEGGLGGSSEDEGTTIAMGYEEDDEWDSDELGLGLGGSGRFASRSQYLSHFERKPATRSVSIEHHRKESTSTSTPSADSGLQTYHPRRLILIRFSTGQVLEDHYRVEDVNLRPYELIELQRCDVVQQLPRTLLADYVKPYWEGRVKALRVVYRDTGSRSGQRKGRREEQTQSQGNGKKRARLDWKDRWVFVKDGVLHLLKDREDPANVQRFPLDSLIEIRGSEQLGRTIVNNSTRIICAKFKSTQRHRPPPPIPQQDISALYHPIVMASYDGPSQQHVHAAAATPPFRAPFVRNKPQITPKSGQGSLNSSPGSSATVVAVSKPKSSKRLVKERKAESDDGESDDEREAQPQQQHPPPPAQHPLPSDNEDDGESRLHKHPFSSREPPDLDPSSSGSLSSPVFAHSDVDSSGEGSRPMYGYHHPLSSRRRKEKEREKDRPGVRFDSAEPEQQPEADNSFVVVPKEVKHDQEKPNGNEWIVLDLGDDHAYKSFLRILHRHAPHTVISTFLASFPGFSTSANTPPPDDQNDKHTPDPSPIVFAPAPNHHHQGEIEGSEAFPSTASISSRGREWKSEPSSPFETYRFPAHTSNVPSVKLAFEALPYPEWRLEVVSRARNLGLGGIMRGMEYHLWGSQAETAFRSRVTRSKEAKKGKEKEKPKDTKKKGKQKQKEPTATGSGSEEEAFYSAGSNSGLDTSEGDSDSDGYASSDAEWVGWMADLSRQRHNLLNSTEIEEVEEQVPSMVEERMALEPTGIVIGPSPVVSPVVESFAYASRTTSGTWGPASGQPLSSPSSNESLQVRPRRLSFGPGLGEPGSLPREREPILYTTGLVHFSGYESGRRPSLPFMSAFPGPSSPTPSSSLPHMEHQVKRRASLASATGGRLRKKDKDDRDRKGKGKERELETENDLSTDTHNHSQRRPTLSVSTSGTRQPSYHHTNQPTSPKFLRRMRSWEADPEGGVTGINVVRNNPPVKKKGSKSKGLVREVSMRAEKLVQGLESALDFVDGRQ</sequence>
<evidence type="ECO:0000313" key="2">
    <source>
        <dbReference type="EMBL" id="KTB44395.1"/>
    </source>
</evidence>
<name>A0A0W0G791_MONRR</name>
<dbReference type="Proteomes" id="UP000054988">
    <property type="component" value="Unassembled WGS sequence"/>
</dbReference>
<dbReference type="AlphaFoldDB" id="A0A0W0G791"/>
<feature type="compositionally biased region" description="Polar residues" evidence="1">
    <location>
        <begin position="1028"/>
        <end position="1051"/>
    </location>
</feature>
<evidence type="ECO:0000256" key="1">
    <source>
        <dbReference type="SAM" id="MobiDB-lite"/>
    </source>
</evidence>
<dbReference type="CDD" id="cd00821">
    <property type="entry name" value="PH"/>
    <property type="match status" value="1"/>
</dbReference>
<feature type="region of interest" description="Disordered" evidence="1">
    <location>
        <begin position="751"/>
        <end position="815"/>
    </location>
</feature>
<feature type="compositionally biased region" description="Basic and acidic residues" evidence="1">
    <location>
        <begin position="755"/>
        <end position="769"/>
    </location>
</feature>
<feature type="compositionally biased region" description="Basic and acidic residues" evidence="1">
    <location>
        <begin position="543"/>
        <end position="556"/>
    </location>
</feature>
<dbReference type="eggNOG" id="ENOG502T6K6">
    <property type="taxonomic scope" value="Eukaryota"/>
</dbReference>
<feature type="region of interest" description="Disordered" evidence="1">
    <location>
        <begin position="626"/>
        <end position="695"/>
    </location>
</feature>
<feature type="region of interest" description="Disordered" evidence="1">
    <location>
        <begin position="956"/>
        <end position="1090"/>
    </location>
</feature>
<feature type="compositionally biased region" description="Low complexity" evidence="1">
    <location>
        <begin position="47"/>
        <end position="57"/>
    </location>
</feature>
<reference evidence="2 3" key="1">
    <citation type="submission" date="2015-12" db="EMBL/GenBank/DDBJ databases">
        <title>Draft genome sequence of Moniliophthora roreri, the causal agent of frosty pod rot of cacao.</title>
        <authorList>
            <person name="Aime M.C."/>
            <person name="Diaz-Valderrama J.R."/>
            <person name="Kijpornyongpan T."/>
            <person name="Phillips-Mora W."/>
        </authorList>
    </citation>
    <scope>NUCLEOTIDE SEQUENCE [LARGE SCALE GENOMIC DNA]</scope>
    <source>
        <strain evidence="2 3">MCA 2952</strain>
    </source>
</reference>
<dbReference type="EMBL" id="LATX01000935">
    <property type="protein sequence ID" value="KTB44395.1"/>
    <property type="molecule type" value="Genomic_DNA"/>
</dbReference>
<feature type="compositionally biased region" description="Low complexity" evidence="1">
    <location>
        <begin position="501"/>
        <end position="511"/>
    </location>
</feature>
<feature type="compositionally biased region" description="Polar residues" evidence="1">
    <location>
        <begin position="408"/>
        <end position="428"/>
    </location>
</feature>
<comment type="caution">
    <text evidence="2">The sequence shown here is derived from an EMBL/GenBank/DDBJ whole genome shotgun (WGS) entry which is preliminary data.</text>
</comment>
<feature type="compositionally biased region" description="Polar residues" evidence="1">
    <location>
        <begin position="182"/>
        <end position="193"/>
    </location>
</feature>
<feature type="region of interest" description="Disordered" evidence="1">
    <location>
        <begin position="402"/>
        <end position="582"/>
    </location>
</feature>
<feature type="region of interest" description="Disordered" evidence="1">
    <location>
        <begin position="268"/>
        <end position="291"/>
    </location>
</feature>
<feature type="region of interest" description="Disordered" evidence="1">
    <location>
        <begin position="885"/>
        <end position="931"/>
    </location>
</feature>
<organism evidence="2 3">
    <name type="scientific">Moniliophthora roreri</name>
    <name type="common">Frosty pod rot fungus</name>
    <name type="synonym">Monilia roreri</name>
    <dbReference type="NCBI Taxonomy" id="221103"/>
    <lineage>
        <taxon>Eukaryota</taxon>
        <taxon>Fungi</taxon>
        <taxon>Dikarya</taxon>
        <taxon>Basidiomycota</taxon>
        <taxon>Agaricomycotina</taxon>
        <taxon>Agaricomycetes</taxon>
        <taxon>Agaricomycetidae</taxon>
        <taxon>Agaricales</taxon>
        <taxon>Marasmiineae</taxon>
        <taxon>Marasmiaceae</taxon>
        <taxon>Moniliophthora</taxon>
    </lineage>
</organism>
<feature type="compositionally biased region" description="Polar residues" evidence="1">
    <location>
        <begin position="896"/>
        <end position="907"/>
    </location>
</feature>
<accession>A0A0W0G791</accession>
<gene>
    <name evidence="2" type="ORF">WG66_3034</name>
</gene>
<feature type="region of interest" description="Disordered" evidence="1">
    <location>
        <begin position="47"/>
        <end position="84"/>
    </location>
</feature>
<feature type="compositionally biased region" description="Basic and acidic residues" evidence="1">
    <location>
        <begin position="170"/>
        <end position="181"/>
    </location>
</feature>
<proteinExistence type="predicted"/>
<protein>
    <submittedName>
        <fullName evidence="2">Uncharacterized protein</fullName>
    </submittedName>
</protein>
<feature type="compositionally biased region" description="Basic and acidic residues" evidence="1">
    <location>
        <begin position="995"/>
        <end position="1012"/>
    </location>
</feature>
<evidence type="ECO:0000313" key="3">
    <source>
        <dbReference type="Proteomes" id="UP000054988"/>
    </source>
</evidence>
<feature type="region of interest" description="Disordered" evidence="1">
    <location>
        <begin position="170"/>
        <end position="193"/>
    </location>
</feature>